<keyword evidence="6 8" id="KW-0472">Membrane</keyword>
<gene>
    <name evidence="10" type="ORF">PV10_06489</name>
</gene>
<evidence type="ECO:0000256" key="7">
    <source>
        <dbReference type="SAM" id="MobiDB-lite"/>
    </source>
</evidence>
<dbReference type="InterPro" id="IPR050524">
    <property type="entry name" value="APC_YAT"/>
</dbReference>
<feature type="transmembrane region" description="Helical" evidence="8">
    <location>
        <begin position="158"/>
        <end position="176"/>
    </location>
</feature>
<feature type="transmembrane region" description="Helical" evidence="8">
    <location>
        <begin position="51"/>
        <end position="70"/>
    </location>
</feature>
<comment type="subcellular location">
    <subcellularLocation>
        <location evidence="1">Membrane</location>
        <topology evidence="1">Multi-pass membrane protein</topology>
    </subcellularLocation>
</comment>
<feature type="compositionally biased region" description="Basic and acidic residues" evidence="7">
    <location>
        <begin position="25"/>
        <end position="39"/>
    </location>
</feature>
<evidence type="ECO:0000259" key="9">
    <source>
        <dbReference type="Pfam" id="PF00324"/>
    </source>
</evidence>
<keyword evidence="11" id="KW-1185">Reference proteome</keyword>
<dbReference type="RefSeq" id="XP_016223583.1">
    <property type="nucleotide sequence ID" value="XM_016371290.1"/>
</dbReference>
<dbReference type="Gene3D" id="1.20.1740.10">
    <property type="entry name" value="Amino acid/polyamine transporter I"/>
    <property type="match status" value="1"/>
</dbReference>
<evidence type="ECO:0000313" key="11">
    <source>
        <dbReference type="Proteomes" id="UP000054302"/>
    </source>
</evidence>
<dbReference type="GO" id="GO:0015171">
    <property type="term" value="F:amino acid transmembrane transporter activity"/>
    <property type="evidence" value="ECO:0007669"/>
    <property type="project" value="TreeGrafter"/>
</dbReference>
<dbReference type="PANTHER" id="PTHR43341">
    <property type="entry name" value="AMINO ACID PERMEASE"/>
    <property type="match status" value="1"/>
</dbReference>
<feature type="region of interest" description="Disordered" evidence="7">
    <location>
        <begin position="1"/>
        <end position="39"/>
    </location>
</feature>
<dbReference type="VEuPathDB" id="FungiDB:PV10_06489"/>
<feature type="transmembrane region" description="Helical" evidence="8">
    <location>
        <begin position="76"/>
        <end position="96"/>
    </location>
</feature>
<keyword evidence="2" id="KW-0813">Transport</keyword>
<dbReference type="HOGENOM" id="CLU_007946_12_0_1"/>
<dbReference type="Pfam" id="PF00324">
    <property type="entry name" value="AA_permease"/>
    <property type="match status" value="1"/>
</dbReference>
<dbReference type="EMBL" id="KN847523">
    <property type="protein sequence ID" value="KIV92009.1"/>
    <property type="molecule type" value="Genomic_DNA"/>
</dbReference>
<feature type="transmembrane region" description="Helical" evidence="8">
    <location>
        <begin position="396"/>
        <end position="422"/>
    </location>
</feature>
<feature type="compositionally biased region" description="Basic and acidic residues" evidence="7">
    <location>
        <begin position="1"/>
        <end position="11"/>
    </location>
</feature>
<keyword evidence="5 8" id="KW-1133">Transmembrane helix</keyword>
<dbReference type="GO" id="GO:0016020">
    <property type="term" value="C:membrane"/>
    <property type="evidence" value="ECO:0007669"/>
    <property type="project" value="UniProtKB-SubCell"/>
</dbReference>
<dbReference type="InterPro" id="IPR004840">
    <property type="entry name" value="Amino_acid_permease_CS"/>
</dbReference>
<dbReference type="STRING" id="212818.A0A0D1ZDN7"/>
<dbReference type="PROSITE" id="PS00218">
    <property type="entry name" value="AMINO_ACID_PERMEASE_1"/>
    <property type="match status" value="1"/>
</dbReference>
<accession>A0A0D1ZDN7</accession>
<name>A0A0D1ZDN7_EXOME</name>
<sequence length="548" mass="60337">MEKIHSTKEIPADEVDVQPGQTEEALGRENTHPPDAHGEYQRAISPRQIHVISLGANIGSGVLIATGKGLSNAGPLGAIFAYGMVASAVFAVFQVLGEMTIAFPTSGNFIDYADRFVHPSLAFAAGFAEWLGWCAVLGSEAVFFSLIVQQWTDAVPEAVWITLFILATAVLFSFPIKWFAWYEYVTSVVKLFGVIMFLVIDFAIILGAGPKGRRHTGETWREGPLFKNGFGGFSSASLLALWAMADQVFVMIMGGETTSPRLAIARAAKTVPVRVATIYLLTVIFAGILVDSDDPQLFGGSAIAQSPHTIAMEAAGIYGIDQFLRVIILLSVFGFGAEGIYIASRILRAMSHQRLIPAFLAAKVDSRGRPLWSLAITGAVSIALTYINLSGTGVTIFTWLSSITASAFFIVWIVISITSLRFHSALKKQNDKLFTEVFAWRCWYWPGPTIWLLTVSLLLFICCIYSGLYPLGTQDASAENFFQYNIGVVVVVTFTIAHKFIYRSKIRHPTSVDLTTGRRTLQADEIAMLRQYYSRPPWIRALAYFKFW</sequence>
<organism evidence="10 11">
    <name type="scientific">Exophiala mesophila</name>
    <name type="common">Black yeast-like fungus</name>
    <dbReference type="NCBI Taxonomy" id="212818"/>
    <lineage>
        <taxon>Eukaryota</taxon>
        <taxon>Fungi</taxon>
        <taxon>Dikarya</taxon>
        <taxon>Ascomycota</taxon>
        <taxon>Pezizomycotina</taxon>
        <taxon>Eurotiomycetes</taxon>
        <taxon>Chaetothyriomycetidae</taxon>
        <taxon>Chaetothyriales</taxon>
        <taxon>Herpotrichiellaceae</taxon>
        <taxon>Exophiala</taxon>
    </lineage>
</organism>
<feature type="transmembrane region" description="Helical" evidence="8">
    <location>
        <begin position="229"/>
        <end position="250"/>
    </location>
</feature>
<evidence type="ECO:0000256" key="5">
    <source>
        <dbReference type="ARBA" id="ARBA00022989"/>
    </source>
</evidence>
<evidence type="ECO:0000256" key="3">
    <source>
        <dbReference type="ARBA" id="ARBA00022692"/>
    </source>
</evidence>
<dbReference type="InterPro" id="IPR004841">
    <property type="entry name" value="AA-permease/SLC12A_dom"/>
</dbReference>
<dbReference type="PIRSF" id="PIRSF006060">
    <property type="entry name" value="AA_transporter"/>
    <property type="match status" value="1"/>
</dbReference>
<feature type="transmembrane region" description="Helical" evidence="8">
    <location>
        <begin position="116"/>
        <end position="138"/>
    </location>
</feature>
<evidence type="ECO:0000256" key="8">
    <source>
        <dbReference type="SAM" id="Phobius"/>
    </source>
</evidence>
<feature type="transmembrane region" description="Helical" evidence="8">
    <location>
        <begin position="323"/>
        <end position="344"/>
    </location>
</feature>
<dbReference type="OrthoDB" id="3900342at2759"/>
<feature type="domain" description="Amino acid permease/ SLC12A" evidence="9">
    <location>
        <begin position="49"/>
        <end position="507"/>
    </location>
</feature>
<dbReference type="PANTHER" id="PTHR43341:SF4">
    <property type="entry name" value="ARGININE PERMEASE CAN1-RELATED"/>
    <property type="match status" value="1"/>
</dbReference>
<dbReference type="GeneID" id="27324334"/>
<feature type="transmembrane region" description="Helical" evidence="8">
    <location>
        <begin position="188"/>
        <end position="209"/>
    </location>
</feature>
<reference evidence="10 11" key="1">
    <citation type="submission" date="2015-01" db="EMBL/GenBank/DDBJ databases">
        <title>The Genome Sequence of Exophiala mesophila CBS40295.</title>
        <authorList>
            <consortium name="The Broad Institute Genomics Platform"/>
            <person name="Cuomo C."/>
            <person name="de Hoog S."/>
            <person name="Gorbushina A."/>
            <person name="Stielow B."/>
            <person name="Teixiera M."/>
            <person name="Abouelleil A."/>
            <person name="Chapman S.B."/>
            <person name="Priest M."/>
            <person name="Young S.K."/>
            <person name="Wortman J."/>
            <person name="Nusbaum C."/>
            <person name="Birren B."/>
        </authorList>
    </citation>
    <scope>NUCLEOTIDE SEQUENCE [LARGE SCALE GENOMIC DNA]</scope>
    <source>
        <strain evidence="10 11">CBS 40295</strain>
    </source>
</reference>
<proteinExistence type="predicted"/>
<feature type="transmembrane region" description="Helical" evidence="8">
    <location>
        <begin position="371"/>
        <end position="390"/>
    </location>
</feature>
<evidence type="ECO:0000313" key="10">
    <source>
        <dbReference type="EMBL" id="KIV92009.1"/>
    </source>
</evidence>
<dbReference type="AlphaFoldDB" id="A0A0D1ZDN7"/>
<evidence type="ECO:0000256" key="4">
    <source>
        <dbReference type="ARBA" id="ARBA00022970"/>
    </source>
</evidence>
<keyword evidence="4" id="KW-0029">Amino-acid transport</keyword>
<evidence type="ECO:0000256" key="6">
    <source>
        <dbReference type="ARBA" id="ARBA00023136"/>
    </source>
</evidence>
<feature type="transmembrane region" description="Helical" evidence="8">
    <location>
        <begin position="481"/>
        <end position="501"/>
    </location>
</feature>
<keyword evidence="3 8" id="KW-0812">Transmembrane</keyword>
<dbReference type="Proteomes" id="UP000054302">
    <property type="component" value="Unassembled WGS sequence"/>
</dbReference>
<dbReference type="OMA" id="AFAWFEY"/>
<evidence type="ECO:0000256" key="1">
    <source>
        <dbReference type="ARBA" id="ARBA00004141"/>
    </source>
</evidence>
<feature type="transmembrane region" description="Helical" evidence="8">
    <location>
        <begin position="443"/>
        <end position="469"/>
    </location>
</feature>
<evidence type="ECO:0000256" key="2">
    <source>
        <dbReference type="ARBA" id="ARBA00022448"/>
    </source>
</evidence>
<protein>
    <recommendedName>
        <fullName evidence="9">Amino acid permease/ SLC12A domain-containing protein</fullName>
    </recommendedName>
</protein>
<feature type="transmembrane region" description="Helical" evidence="8">
    <location>
        <begin position="271"/>
        <end position="290"/>
    </location>
</feature>